<dbReference type="RefSeq" id="WP_345460112.1">
    <property type="nucleotide sequence ID" value="NZ_BAABKG010000003.1"/>
</dbReference>
<comment type="subcellular location">
    <subcellularLocation>
        <location evidence="1">Cell membrane</location>
        <topology evidence="1">Multi-pass membrane protein</topology>
    </subcellularLocation>
</comment>
<sequence>MSAGPGGPAGTTGPVGLLRGDRAAQAPSPQAARIVMGARLLALVAIGAPVLWYRESMTLLALVAISLVWVLCTLAERSAELVRVAALLDAAAVGLASGQIVQDTQAILLVLALPAFAAAVLGGARRSLVALLVELAAFVLSVLVAYQGFTADQTLATFTAGMAALGLGLIGTFVHAALAPTDTDHAPYLDAQRLIRQLLDLSDDLSSGLDVTTLAGEVVAVVGDALPTAGMALYVPRGEVLVPLVSRTPEGAGGRDDLTAAEELAGEAWARSLPLSDRRTFAFPVGESAVLGGVLSPTAGLSADEVARTTQRLRADLRTKAVQLDTAVLFADFRDTASADVRRRLAREMHDGVAQDIASLGYVVDALAARPASDEQRAQLEMLRERISRIVAEVRQSVLTLRTSIGESESLGAAIGAVARHLSEASQIPIQVRLDEHATRLRPDVESELFRIAQEAMNNAIKHAECTSIEVTCTVYAPDALITVVDDGRGLQQARSDSHGMKIMRERARLAGGRLTVEDRPDGGLTVAVQIGDPRRGTA</sequence>
<dbReference type="PANTHER" id="PTHR24421">
    <property type="entry name" value="NITRATE/NITRITE SENSOR PROTEIN NARX-RELATED"/>
    <property type="match status" value="1"/>
</dbReference>
<dbReference type="CDD" id="cd16917">
    <property type="entry name" value="HATPase_UhpB-NarQ-NarX-like"/>
    <property type="match status" value="1"/>
</dbReference>
<feature type="transmembrane region" description="Helical" evidence="9">
    <location>
        <begin position="57"/>
        <end position="74"/>
    </location>
</feature>
<evidence type="ECO:0000256" key="6">
    <source>
        <dbReference type="ARBA" id="ARBA00022989"/>
    </source>
</evidence>
<proteinExistence type="predicted"/>
<evidence type="ECO:0000256" key="3">
    <source>
        <dbReference type="ARBA" id="ARBA00022679"/>
    </source>
</evidence>
<evidence type="ECO:0000256" key="1">
    <source>
        <dbReference type="ARBA" id="ARBA00004651"/>
    </source>
</evidence>
<feature type="domain" description="Histidine kinase/HSP90-like ATPase" evidence="10">
    <location>
        <begin position="444"/>
        <end position="535"/>
    </location>
</feature>
<keyword evidence="5" id="KW-0418">Kinase</keyword>
<keyword evidence="12" id="KW-1185">Reference proteome</keyword>
<dbReference type="Proteomes" id="UP001500221">
    <property type="component" value="Unassembled WGS sequence"/>
</dbReference>
<keyword evidence="6 9" id="KW-1133">Transmembrane helix</keyword>
<gene>
    <name evidence="11" type="ORF">GCM10023340_30210</name>
</gene>
<evidence type="ECO:0000313" key="12">
    <source>
        <dbReference type="Proteomes" id="UP001500221"/>
    </source>
</evidence>
<evidence type="ECO:0000313" key="11">
    <source>
        <dbReference type="EMBL" id="GAA5151413.1"/>
    </source>
</evidence>
<protein>
    <recommendedName>
        <fullName evidence="10">Histidine kinase/HSP90-like ATPase domain-containing protein</fullName>
    </recommendedName>
</protein>
<dbReference type="Gene3D" id="3.30.565.10">
    <property type="entry name" value="Histidine kinase-like ATPase, C-terminal domain"/>
    <property type="match status" value="1"/>
</dbReference>
<evidence type="ECO:0000256" key="5">
    <source>
        <dbReference type="ARBA" id="ARBA00022777"/>
    </source>
</evidence>
<comment type="caution">
    <text evidence="11">The sequence shown here is derived from an EMBL/GenBank/DDBJ whole genome shotgun (WGS) entry which is preliminary data.</text>
</comment>
<dbReference type="Gene3D" id="1.20.5.1930">
    <property type="match status" value="1"/>
</dbReference>
<keyword evidence="4 9" id="KW-0812">Transmembrane</keyword>
<dbReference type="Pfam" id="PF07730">
    <property type="entry name" value="HisKA_3"/>
    <property type="match status" value="1"/>
</dbReference>
<evidence type="ECO:0000256" key="7">
    <source>
        <dbReference type="ARBA" id="ARBA00023012"/>
    </source>
</evidence>
<evidence type="ECO:0000259" key="10">
    <source>
        <dbReference type="SMART" id="SM00387"/>
    </source>
</evidence>
<dbReference type="Pfam" id="PF02518">
    <property type="entry name" value="HATPase_c"/>
    <property type="match status" value="1"/>
</dbReference>
<feature type="transmembrane region" description="Helical" evidence="9">
    <location>
        <begin position="155"/>
        <end position="178"/>
    </location>
</feature>
<feature type="transmembrane region" description="Helical" evidence="9">
    <location>
        <begin position="131"/>
        <end position="149"/>
    </location>
</feature>
<name>A0ABP9PXD3_9ACTN</name>
<dbReference type="SMART" id="SM00387">
    <property type="entry name" value="HATPase_c"/>
    <property type="match status" value="1"/>
</dbReference>
<keyword evidence="7" id="KW-0902">Two-component regulatory system</keyword>
<dbReference type="PANTHER" id="PTHR24421:SF37">
    <property type="entry name" value="SENSOR HISTIDINE KINASE NARS"/>
    <property type="match status" value="1"/>
</dbReference>
<evidence type="ECO:0000256" key="4">
    <source>
        <dbReference type="ARBA" id="ARBA00022692"/>
    </source>
</evidence>
<keyword evidence="8 9" id="KW-0472">Membrane</keyword>
<keyword evidence="2" id="KW-1003">Cell membrane</keyword>
<dbReference type="InterPro" id="IPR036890">
    <property type="entry name" value="HATPase_C_sf"/>
</dbReference>
<reference evidence="12" key="1">
    <citation type="journal article" date="2019" name="Int. J. Syst. Evol. Microbiol.">
        <title>The Global Catalogue of Microorganisms (GCM) 10K type strain sequencing project: providing services to taxonomists for standard genome sequencing and annotation.</title>
        <authorList>
            <consortium name="The Broad Institute Genomics Platform"/>
            <consortium name="The Broad Institute Genome Sequencing Center for Infectious Disease"/>
            <person name="Wu L."/>
            <person name="Ma J."/>
        </authorList>
    </citation>
    <scope>NUCLEOTIDE SEQUENCE [LARGE SCALE GENOMIC DNA]</scope>
    <source>
        <strain evidence="12">JCM 18459</strain>
    </source>
</reference>
<evidence type="ECO:0000256" key="2">
    <source>
        <dbReference type="ARBA" id="ARBA00022475"/>
    </source>
</evidence>
<accession>A0ABP9PXD3</accession>
<keyword evidence="3" id="KW-0808">Transferase</keyword>
<dbReference type="InterPro" id="IPR011712">
    <property type="entry name" value="Sig_transdc_His_kin_sub3_dim/P"/>
</dbReference>
<dbReference type="InterPro" id="IPR050482">
    <property type="entry name" value="Sensor_HK_TwoCompSys"/>
</dbReference>
<evidence type="ECO:0000256" key="9">
    <source>
        <dbReference type="SAM" id="Phobius"/>
    </source>
</evidence>
<feature type="transmembrane region" description="Helical" evidence="9">
    <location>
        <begin position="106"/>
        <end position="124"/>
    </location>
</feature>
<feature type="transmembrane region" description="Helical" evidence="9">
    <location>
        <begin position="81"/>
        <end position="100"/>
    </location>
</feature>
<evidence type="ECO:0000256" key="8">
    <source>
        <dbReference type="ARBA" id="ARBA00023136"/>
    </source>
</evidence>
<dbReference type="InterPro" id="IPR003594">
    <property type="entry name" value="HATPase_dom"/>
</dbReference>
<dbReference type="EMBL" id="BAABKG010000003">
    <property type="protein sequence ID" value="GAA5151413.1"/>
    <property type="molecule type" value="Genomic_DNA"/>
</dbReference>
<organism evidence="11 12">
    <name type="scientific">Nocardioides marinquilinus</name>
    <dbReference type="NCBI Taxonomy" id="1210400"/>
    <lineage>
        <taxon>Bacteria</taxon>
        <taxon>Bacillati</taxon>
        <taxon>Actinomycetota</taxon>
        <taxon>Actinomycetes</taxon>
        <taxon>Propionibacteriales</taxon>
        <taxon>Nocardioidaceae</taxon>
        <taxon>Nocardioides</taxon>
    </lineage>
</organism>
<dbReference type="SUPFAM" id="SSF55874">
    <property type="entry name" value="ATPase domain of HSP90 chaperone/DNA topoisomerase II/histidine kinase"/>
    <property type="match status" value="1"/>
</dbReference>